<keyword evidence="1" id="KW-0175">Coiled coil</keyword>
<dbReference type="PANTHER" id="PTHR23222">
    <property type="entry name" value="PROHIBITIN"/>
    <property type="match status" value="1"/>
</dbReference>
<evidence type="ECO:0000256" key="1">
    <source>
        <dbReference type="SAM" id="Coils"/>
    </source>
</evidence>
<keyword evidence="2" id="KW-0812">Transmembrane</keyword>
<dbReference type="InterPro" id="IPR001107">
    <property type="entry name" value="Band_7"/>
</dbReference>
<keyword evidence="5" id="KW-1185">Reference proteome</keyword>
<dbReference type="SMART" id="SM00244">
    <property type="entry name" value="PHB"/>
    <property type="match status" value="1"/>
</dbReference>
<evidence type="ECO:0000259" key="3">
    <source>
        <dbReference type="SMART" id="SM00244"/>
    </source>
</evidence>
<keyword evidence="2" id="KW-1133">Transmembrane helix</keyword>
<evidence type="ECO:0000256" key="2">
    <source>
        <dbReference type="SAM" id="Phobius"/>
    </source>
</evidence>
<dbReference type="InterPro" id="IPR000163">
    <property type="entry name" value="Prohibitin"/>
</dbReference>
<dbReference type="Pfam" id="PF01145">
    <property type="entry name" value="Band_7"/>
    <property type="match status" value="1"/>
</dbReference>
<dbReference type="SUPFAM" id="SSF117892">
    <property type="entry name" value="Band 7/SPFH domain"/>
    <property type="match status" value="1"/>
</dbReference>
<dbReference type="CDD" id="cd03401">
    <property type="entry name" value="SPFH_prohibitin"/>
    <property type="match status" value="1"/>
</dbReference>
<dbReference type="PANTHER" id="PTHR23222:SF0">
    <property type="entry name" value="PROHIBITIN 1"/>
    <property type="match status" value="1"/>
</dbReference>
<feature type="coiled-coil region" evidence="1">
    <location>
        <begin position="140"/>
        <end position="237"/>
    </location>
</feature>
<comment type="caution">
    <text evidence="4">The sequence shown here is derived from an EMBL/GenBank/DDBJ whole genome shotgun (WGS) entry which is preliminary data.</text>
</comment>
<dbReference type="InterPro" id="IPR036013">
    <property type="entry name" value="Band_7/SPFH_dom_sf"/>
</dbReference>
<dbReference type="EMBL" id="JAQOSQ010000049">
    <property type="protein sequence ID" value="MDJ1185780.1"/>
    <property type="molecule type" value="Genomic_DNA"/>
</dbReference>
<accession>A0ABT7C3B3</accession>
<dbReference type="Gene3D" id="3.30.479.30">
    <property type="entry name" value="Band 7 domain"/>
    <property type="match status" value="1"/>
</dbReference>
<sequence>MKLPHNNPVNTQLNPQFVFGVVGIFILLFSALIFRPFAIVNAGERGVMMRFGKVQDTVLDEGLHPIIPVMTTVRSLSVRVQKNDVNAEASSKDLQDVKMDIAVNWHIDPERVNRVFQQIGDREDILIRIITPSVSEVVKAATAKKNAEEIITRRTELKQEIDAELKQRITSYGIIIDDISLVNVSFSPEFAKAIEAKQIAEQEAKRAEFEALKAEKVAQAEINRAKGQAEAQRLQQQTLNQAFLQKLAIERWDGRFPTVMGGDGALPFINISPETLNPPNAAKK</sequence>
<gene>
    <name evidence="4" type="ORF">PMH09_21585</name>
</gene>
<dbReference type="RefSeq" id="WP_283760418.1">
    <property type="nucleotide sequence ID" value="NZ_JAQOSQ010000049.1"/>
</dbReference>
<evidence type="ECO:0000313" key="4">
    <source>
        <dbReference type="EMBL" id="MDJ1185780.1"/>
    </source>
</evidence>
<dbReference type="PRINTS" id="PR00679">
    <property type="entry name" value="PROHIBITIN"/>
</dbReference>
<dbReference type="Proteomes" id="UP001232992">
    <property type="component" value="Unassembled WGS sequence"/>
</dbReference>
<keyword evidence="2" id="KW-0472">Membrane</keyword>
<feature type="domain" description="Band 7" evidence="3">
    <location>
        <begin position="35"/>
        <end position="198"/>
    </location>
</feature>
<evidence type="ECO:0000313" key="5">
    <source>
        <dbReference type="Proteomes" id="UP001232992"/>
    </source>
</evidence>
<reference evidence="4 5" key="1">
    <citation type="submission" date="2023-01" db="EMBL/GenBank/DDBJ databases">
        <title>Novel diversity within Roseofilum (Cyanobacteria; Desertifilaceae) from marine benthic mats with descriptions of four novel species.</title>
        <authorList>
            <person name="Wang Y."/>
            <person name="Berthold D.E."/>
            <person name="Hu J."/>
            <person name="Lefler F.W."/>
            <person name="Laughinghouse H.D. IV."/>
        </authorList>
    </citation>
    <scope>NUCLEOTIDE SEQUENCE [LARGE SCALE GENOMIC DNA]</scope>
    <source>
        <strain evidence="4 5">BLCC-M143</strain>
    </source>
</reference>
<protein>
    <submittedName>
        <fullName evidence="4">Prohibitin family protein</fullName>
    </submittedName>
</protein>
<name>A0ABT7C3B3_9CYAN</name>
<feature type="transmembrane region" description="Helical" evidence="2">
    <location>
        <begin position="17"/>
        <end position="40"/>
    </location>
</feature>
<organism evidence="4 5">
    <name type="scientific">Roseofilum casamattae BLCC-M143</name>
    <dbReference type="NCBI Taxonomy" id="3022442"/>
    <lineage>
        <taxon>Bacteria</taxon>
        <taxon>Bacillati</taxon>
        <taxon>Cyanobacteriota</taxon>
        <taxon>Cyanophyceae</taxon>
        <taxon>Desertifilales</taxon>
        <taxon>Desertifilaceae</taxon>
        <taxon>Roseofilum</taxon>
        <taxon>Roseofilum casamattae</taxon>
    </lineage>
</organism>
<proteinExistence type="predicted"/>